<dbReference type="STRING" id="494016.SAMN04487965_0938"/>
<dbReference type="Gene3D" id="2.30.320.10">
    <property type="entry name" value="YwqG-like"/>
    <property type="match status" value="1"/>
</dbReference>
<dbReference type="EMBL" id="FQVA01000001">
    <property type="protein sequence ID" value="SHE91509.1"/>
    <property type="molecule type" value="Genomic_DNA"/>
</dbReference>
<reference evidence="2" key="1">
    <citation type="submission" date="2016-11" db="EMBL/GenBank/DDBJ databases">
        <authorList>
            <person name="Varghese N."/>
            <person name="Submissions S."/>
        </authorList>
    </citation>
    <scope>NUCLEOTIDE SEQUENCE [LARGE SCALE GENOMIC DNA]</scope>
    <source>
        <strain evidence="2">CGMCC 1.7063</strain>
    </source>
</reference>
<protein>
    <submittedName>
        <fullName evidence="1">Uncharacterized protein YwqG</fullName>
    </submittedName>
</protein>
<accession>A0A1M4XD55</accession>
<sequence>MELFRKLFGGKPTIDWDEVTRSLEPKLESLRRPAVRLKKTSAVKNSKFGGLPFADSSSFEWPRSNGKPMAFLAQLDLSEISSAHKYDWLEDKGLLLFFYDVIEMPWGFDPKDRGKWSILFQPEPDTYISYPEDLGNEFRIRELYIQPELVQVLPNYDDPSIEDLGLSDEEIDAYIDLNEGDEEPSHQVGGFPSPVQGNYMELDSQLASNGIYVGNAEGYNSEEGKKLASGAKDWKLLFQFDSDDDLDIMWGDCGMLYFWVQEHKAKQNQFDNSWLILQCC</sequence>
<dbReference type="PANTHER" id="PTHR36436:SF6">
    <property type="entry name" value="SLL5081 PROTEIN"/>
    <property type="match status" value="1"/>
</dbReference>
<dbReference type="Proteomes" id="UP000184170">
    <property type="component" value="Unassembled WGS sequence"/>
</dbReference>
<dbReference type="RefSeq" id="WP_159435980.1">
    <property type="nucleotide sequence ID" value="NZ_FQVA01000001.1"/>
</dbReference>
<evidence type="ECO:0000313" key="2">
    <source>
        <dbReference type="Proteomes" id="UP000184170"/>
    </source>
</evidence>
<dbReference type="Pfam" id="PF09234">
    <property type="entry name" value="DUF1963"/>
    <property type="match status" value="1"/>
</dbReference>
<gene>
    <name evidence="1" type="ORF">SAMN04487965_0938</name>
</gene>
<evidence type="ECO:0000313" key="1">
    <source>
        <dbReference type="EMBL" id="SHE91509.1"/>
    </source>
</evidence>
<dbReference type="InterPro" id="IPR015315">
    <property type="entry name" value="DUF1963"/>
</dbReference>
<dbReference type="AlphaFoldDB" id="A0A1M4XD55"/>
<dbReference type="OrthoDB" id="4929513at2"/>
<dbReference type="InterPro" id="IPR035948">
    <property type="entry name" value="YwqG-like_sf"/>
</dbReference>
<organism evidence="1 2">
    <name type="scientific">Microbulbifer donghaiensis</name>
    <dbReference type="NCBI Taxonomy" id="494016"/>
    <lineage>
        <taxon>Bacteria</taxon>
        <taxon>Pseudomonadati</taxon>
        <taxon>Pseudomonadota</taxon>
        <taxon>Gammaproteobacteria</taxon>
        <taxon>Cellvibrionales</taxon>
        <taxon>Microbulbiferaceae</taxon>
        <taxon>Microbulbifer</taxon>
    </lineage>
</organism>
<dbReference type="PANTHER" id="PTHR36436">
    <property type="entry name" value="SLL5081 PROTEIN"/>
    <property type="match status" value="1"/>
</dbReference>
<proteinExistence type="predicted"/>
<dbReference type="SUPFAM" id="SSF103032">
    <property type="entry name" value="Hypothetical protein YwqG"/>
    <property type="match status" value="1"/>
</dbReference>
<name>A0A1M4XD55_9GAMM</name>
<keyword evidence="2" id="KW-1185">Reference proteome</keyword>